<gene>
    <name evidence="1" type="ORF">PENCOP_c001G05888</name>
</gene>
<protein>
    <submittedName>
        <fullName evidence="1">Uncharacterized protein</fullName>
    </submittedName>
</protein>
<dbReference type="Proteomes" id="UP000191500">
    <property type="component" value="Unassembled WGS sequence"/>
</dbReference>
<evidence type="ECO:0000313" key="1">
    <source>
        <dbReference type="EMBL" id="OQE46824.1"/>
    </source>
</evidence>
<proteinExistence type="predicted"/>
<evidence type="ECO:0000313" key="2">
    <source>
        <dbReference type="Proteomes" id="UP000191500"/>
    </source>
</evidence>
<dbReference type="AlphaFoldDB" id="A0A1V6V801"/>
<dbReference type="EMBL" id="MDDG01000001">
    <property type="protein sequence ID" value="OQE46824.1"/>
    <property type="molecule type" value="Genomic_DNA"/>
</dbReference>
<keyword evidence="2" id="KW-1185">Reference proteome</keyword>
<sequence length="536" mass="59963">MEREIVPYFDGMQQGQGYNTYLQSPRVAKAVTITAEKPLPASYDITYQSEEVTEYKKLAQSLEITAGAAISGWGQEGKVDSSYLNRSEYESSTITYQVEVSSRQQGSIGNEYSFNKYTGDNLNDLYGDRFIADFIKGGKYLARVSISTSTQSSKQEIKQSAEIAFKMYGTTGKVTEEVKQAVESLRKNASVKVWTHISGGGGSSDVVEAFATEDPDSGSQLLAIKKEADEFYKELKDGKHRYRRFAVLWPYTNVSNFDNTFKPFDYSIASRKSWDLFDDYTQYGVFIEGAKKVPSNKWKNGKTEQQTLVRKGLDITEAIYEKVKAISKDPSEVEKTMQYDQPWAYQASIVKGIKAVTMIAQSRPRENGSPTDIAAPTLERGAQKLFEFTAFDFGDVWGSSVVSFGKKDSSFICLDGLRASDYGYKEESVFWVFHDELKDVGDQKVIVSKLQSADVIQLSRDSAGPRRLFQFYAGKATGTALKLTPLAAVQTEASEIYFYSMANDGEIQRCTYKDGSWINSPPAMAKFQSSKLHKQS</sequence>
<reference evidence="2" key="1">
    <citation type="journal article" date="2017" name="Nat. Microbiol.">
        <title>Global analysis of biosynthetic gene clusters reveals vast potential of secondary metabolite production in Penicillium species.</title>
        <authorList>
            <person name="Nielsen J.C."/>
            <person name="Grijseels S."/>
            <person name="Prigent S."/>
            <person name="Ji B."/>
            <person name="Dainat J."/>
            <person name="Nielsen K.F."/>
            <person name="Frisvad J.C."/>
            <person name="Workman M."/>
            <person name="Nielsen J."/>
        </authorList>
    </citation>
    <scope>NUCLEOTIDE SEQUENCE [LARGE SCALE GENOMIC DNA]</scope>
    <source>
        <strain evidence="2">IBT 31321</strain>
    </source>
</reference>
<name>A0A1V6V801_9EURO</name>
<accession>A0A1V6V801</accession>
<organism evidence="1 2">
    <name type="scientific">Penicillium coprophilum</name>
    <dbReference type="NCBI Taxonomy" id="36646"/>
    <lineage>
        <taxon>Eukaryota</taxon>
        <taxon>Fungi</taxon>
        <taxon>Dikarya</taxon>
        <taxon>Ascomycota</taxon>
        <taxon>Pezizomycotina</taxon>
        <taxon>Eurotiomycetes</taxon>
        <taxon>Eurotiomycetidae</taxon>
        <taxon>Eurotiales</taxon>
        <taxon>Aspergillaceae</taxon>
        <taxon>Penicillium</taxon>
    </lineage>
</organism>
<dbReference type="STRING" id="36646.A0A1V6V801"/>
<comment type="caution">
    <text evidence="1">The sequence shown here is derived from an EMBL/GenBank/DDBJ whole genome shotgun (WGS) entry which is preliminary data.</text>
</comment>